<dbReference type="InterPro" id="IPR018824">
    <property type="entry name" value="Conidiation-specific_6"/>
</dbReference>
<dbReference type="AlphaFoldDB" id="A0AAD7GGU5"/>
<evidence type="ECO:0000313" key="3">
    <source>
        <dbReference type="Proteomes" id="UP001221757"/>
    </source>
</evidence>
<evidence type="ECO:0000256" key="1">
    <source>
        <dbReference type="SAM" id="MobiDB-lite"/>
    </source>
</evidence>
<name>A0AAD7GGU5_MYCRO</name>
<feature type="region of interest" description="Disordered" evidence="1">
    <location>
        <begin position="1"/>
        <end position="24"/>
    </location>
</feature>
<protein>
    <submittedName>
        <fullName evidence="2">Uncharacterized protein</fullName>
    </submittedName>
</protein>
<proteinExistence type="predicted"/>
<dbReference type="Proteomes" id="UP001221757">
    <property type="component" value="Unassembled WGS sequence"/>
</dbReference>
<feature type="compositionally biased region" description="Low complexity" evidence="1">
    <location>
        <begin position="1"/>
        <end position="10"/>
    </location>
</feature>
<reference evidence="2" key="1">
    <citation type="submission" date="2023-03" db="EMBL/GenBank/DDBJ databases">
        <title>Massive genome expansion in bonnet fungi (Mycena s.s.) driven by repeated elements and novel gene families across ecological guilds.</title>
        <authorList>
            <consortium name="Lawrence Berkeley National Laboratory"/>
            <person name="Harder C.B."/>
            <person name="Miyauchi S."/>
            <person name="Viragh M."/>
            <person name="Kuo A."/>
            <person name="Thoen E."/>
            <person name="Andreopoulos B."/>
            <person name="Lu D."/>
            <person name="Skrede I."/>
            <person name="Drula E."/>
            <person name="Henrissat B."/>
            <person name="Morin E."/>
            <person name="Kohler A."/>
            <person name="Barry K."/>
            <person name="LaButti K."/>
            <person name="Morin E."/>
            <person name="Salamov A."/>
            <person name="Lipzen A."/>
            <person name="Mereny Z."/>
            <person name="Hegedus B."/>
            <person name="Baldrian P."/>
            <person name="Stursova M."/>
            <person name="Weitz H."/>
            <person name="Taylor A."/>
            <person name="Grigoriev I.V."/>
            <person name="Nagy L.G."/>
            <person name="Martin F."/>
            <person name="Kauserud H."/>
        </authorList>
    </citation>
    <scope>NUCLEOTIDE SEQUENCE</scope>
    <source>
        <strain evidence="2">CBHHK067</strain>
    </source>
</reference>
<accession>A0AAD7GGU5</accession>
<gene>
    <name evidence="2" type="ORF">B0H17DRAFT_1068237</name>
</gene>
<organism evidence="2 3">
    <name type="scientific">Mycena rosella</name>
    <name type="common">Pink bonnet</name>
    <name type="synonym">Agaricus rosellus</name>
    <dbReference type="NCBI Taxonomy" id="1033263"/>
    <lineage>
        <taxon>Eukaryota</taxon>
        <taxon>Fungi</taxon>
        <taxon>Dikarya</taxon>
        <taxon>Basidiomycota</taxon>
        <taxon>Agaricomycotina</taxon>
        <taxon>Agaricomycetes</taxon>
        <taxon>Agaricomycetidae</taxon>
        <taxon>Agaricales</taxon>
        <taxon>Marasmiineae</taxon>
        <taxon>Mycenaceae</taxon>
        <taxon>Mycena</taxon>
    </lineage>
</organism>
<comment type="caution">
    <text evidence="2">The sequence shown here is derived from an EMBL/GenBank/DDBJ whole genome shotgun (WGS) entry which is preliminary data.</text>
</comment>
<dbReference type="Pfam" id="PF10346">
    <property type="entry name" value="Con-6"/>
    <property type="match status" value="1"/>
</dbReference>
<dbReference type="EMBL" id="JARKIE010000079">
    <property type="protein sequence ID" value="KAJ7688346.1"/>
    <property type="molecule type" value="Genomic_DNA"/>
</dbReference>
<sequence>MGFFSSSTTTTRHHRRSIFHRADKDRVAGGYKAALANPNTTHRGRKHAKAELHSMGRSSHVPFMTRVRRTLGIRSSPRRTTRRAAY</sequence>
<keyword evidence="3" id="KW-1185">Reference proteome</keyword>
<evidence type="ECO:0000313" key="2">
    <source>
        <dbReference type="EMBL" id="KAJ7688346.1"/>
    </source>
</evidence>